<dbReference type="EMBL" id="NJAI01000015">
    <property type="protein sequence ID" value="PHM51658.1"/>
    <property type="molecule type" value="Genomic_DNA"/>
</dbReference>
<organism evidence="1">
    <name type="scientific">Xenorhabdus hominickii</name>
    <dbReference type="NCBI Taxonomy" id="351679"/>
    <lineage>
        <taxon>Bacteria</taxon>
        <taxon>Pseudomonadati</taxon>
        <taxon>Pseudomonadota</taxon>
        <taxon>Gammaproteobacteria</taxon>
        <taxon>Enterobacterales</taxon>
        <taxon>Morganellaceae</taxon>
        <taxon>Xenorhabdus</taxon>
    </lineage>
</organism>
<evidence type="ECO:0000313" key="2">
    <source>
        <dbReference type="EMBL" id="PHM51658.1"/>
    </source>
</evidence>
<dbReference type="SUPFAM" id="SSF52440">
    <property type="entry name" value="PreATP-grasp domain"/>
    <property type="match status" value="1"/>
</dbReference>
<dbReference type="GO" id="GO:0016874">
    <property type="term" value="F:ligase activity"/>
    <property type="evidence" value="ECO:0007669"/>
    <property type="project" value="UniProtKB-KW"/>
</dbReference>
<name>A0A1V0M4D1_XENHO</name>
<geneLocation type="plasmid" evidence="1">
    <name>unnamed2</name>
</geneLocation>
<protein>
    <submittedName>
        <fullName evidence="1">D-alanine--D-alanine ligase A</fullName>
    </submittedName>
</protein>
<accession>A0A1V0M4D1</accession>
<dbReference type="AlphaFoldDB" id="A0A1V0M4D1"/>
<sequence length="46" mass="4882">MPKTHVGLFFGGKSSEHEVSLQSAKNGSVALSGNIQVTCHFLLRAP</sequence>
<reference evidence="1" key="1">
    <citation type="journal article" date="2017" name="J. Invertebr. Pathol.">
        <title>Identification and bacterial characteristics of Xenorhabdus hominickii ANU101 from an entomopathogenic nematode, Steinernema monticolum.</title>
        <authorList>
            <person name="Park Y."/>
            <person name="Kang S."/>
            <person name="Sadekuzzaman M."/>
            <person name="Kim H."/>
            <person name="Jung J.K."/>
            <person name="Kim Y."/>
        </authorList>
    </citation>
    <scope>NUCLEOTIDE SEQUENCE</scope>
    <source>
        <strain evidence="1">ANU101</strain>
        <plasmid evidence="1">unnamed2</plasmid>
    </source>
</reference>
<gene>
    <name evidence="2" type="ORF">Xhom_04856</name>
</gene>
<dbReference type="InterPro" id="IPR016185">
    <property type="entry name" value="PreATP-grasp_dom_sf"/>
</dbReference>
<evidence type="ECO:0000313" key="3">
    <source>
        <dbReference type="Proteomes" id="UP000225433"/>
    </source>
</evidence>
<evidence type="ECO:0000313" key="1">
    <source>
        <dbReference type="EMBL" id="ARD69723.1"/>
    </source>
</evidence>
<dbReference type="Proteomes" id="UP000225433">
    <property type="component" value="Unassembled WGS sequence"/>
</dbReference>
<reference evidence="2 3" key="2">
    <citation type="journal article" date="2017" name="Nat. Microbiol.">
        <title>Natural product diversity associated with the nematode symbionts Photorhabdus and Xenorhabdus.</title>
        <authorList>
            <person name="Tobias N.J."/>
            <person name="Wolff H."/>
            <person name="Djahanschiri B."/>
            <person name="Grundmann F."/>
            <person name="Kronenwerth M."/>
            <person name="Shi Y.M."/>
            <person name="Simonyi S."/>
            <person name="Grun P."/>
            <person name="Shapiro-Ilan D."/>
            <person name="Pidot S.J."/>
            <person name="Stinear T.P."/>
            <person name="Ebersberger I."/>
            <person name="Bode H.B."/>
        </authorList>
    </citation>
    <scope>NUCLEOTIDE SEQUENCE [LARGE SCALE GENOMIC DNA]</scope>
    <source>
        <strain evidence="2 3">DSM 17903</strain>
    </source>
</reference>
<keyword evidence="1" id="KW-0614">Plasmid</keyword>
<keyword evidence="1" id="KW-0436">Ligase</keyword>
<dbReference type="EMBL" id="KX517799">
    <property type="protein sequence ID" value="ARD69723.1"/>
    <property type="molecule type" value="Genomic_DNA"/>
</dbReference>
<dbReference type="Gene3D" id="3.40.50.20">
    <property type="match status" value="1"/>
</dbReference>
<proteinExistence type="predicted"/>